<dbReference type="Pfam" id="PF13401">
    <property type="entry name" value="AAA_22"/>
    <property type="match status" value="1"/>
</dbReference>
<dbReference type="RefSeq" id="WP_345341396.1">
    <property type="nucleotide sequence ID" value="NZ_BAABFB010000010.1"/>
</dbReference>
<dbReference type="Gene3D" id="1.10.10.10">
    <property type="entry name" value="Winged helix-like DNA-binding domain superfamily/Winged helix DNA-binding domain"/>
    <property type="match status" value="1"/>
</dbReference>
<dbReference type="SUPFAM" id="SSF46894">
    <property type="entry name" value="C-terminal effector domain of the bipartite response regulators"/>
    <property type="match status" value="1"/>
</dbReference>
<dbReference type="InterPro" id="IPR016032">
    <property type="entry name" value="Sig_transdc_resp-reg_C-effctor"/>
</dbReference>
<dbReference type="InterPro" id="IPR011990">
    <property type="entry name" value="TPR-like_helical_dom_sf"/>
</dbReference>
<gene>
    <name evidence="2" type="ORF">GCM10023094_03130</name>
</gene>
<proteinExistence type="predicted"/>
<dbReference type="PRINTS" id="PR00364">
    <property type="entry name" value="DISEASERSIST"/>
</dbReference>
<dbReference type="SUPFAM" id="SSF52540">
    <property type="entry name" value="P-loop containing nucleoside triphosphate hydrolases"/>
    <property type="match status" value="1"/>
</dbReference>
<protein>
    <submittedName>
        <fullName evidence="2">LuxR family transcriptional regulator</fullName>
    </submittedName>
</protein>
<comment type="caution">
    <text evidence="2">The sequence shown here is derived from an EMBL/GenBank/DDBJ whole genome shotgun (WGS) entry which is preliminary data.</text>
</comment>
<sequence length="803" mass="85296">MAKATRDVPWRSQMRDVVQLPTATPGDWELAPPLNNLPMPLSSFVGRHADLASLQELFETYRFVTITGTGGAGKSRLALEVALARSDEFVDGCWLVELASVTDPTLVPRLIAAAVGVPEHRRSSFTNSLAVRLEASAALIVLDNCEHLVESVANVVTELLTRCGRLRILATSRELVGIPGEGVLRLAGLDLPSATADQDPADVARAESVALFFERARAVQPNLSMTSATALGAARICRHLDGLPLAIELAASRAASLGVEEIAAHMDDQFGLLTSGNRAAMRHHRTLEAAMDWSYRLLRPAEQHLFDRLAIFAGSFGIEEVDGVCGAQPDGDCAGLLGGLVAKSLVSFDPNAGPAPYSLLETVKSYGRAHLRESGDLGELQRVHASYFRALAERAGAAFRTSAEKAWANRLEALHPDLRAALSFGIESGDADTAVRLAGALPHFWQLHGHFREGLRWLSTTLAMSGEVDDRFTAWAHAGVGDLAMLHGDPAIAAAALDHSVAIFRRLGDDRGLARALQYRGVTAAFGDDLALAEKLIRESLARISVTGETGGLAHGWGLVLLAGVELGKEEYLAAGRDVAGGERVLQVIGDREALGWAALIRAVAAWRTDRVDEATTNARACLVAFLDAGGLYGASVGLLVASAIALSRSELTRMAELLGAAQALAGAMGTATIPFGTRWLAQPLGKAIVSLGPAVFEEHSRIGADRVRSDVAGFIAEVLDDLDVSSPHGAGKKQLLTRREREVAALVARGRTNRQIARALGIAEKTAEVHLHNIAGKLGASGRAEVAAWFATDKALRIREST</sequence>
<dbReference type="SMART" id="SM00421">
    <property type="entry name" value="HTH_LUXR"/>
    <property type="match status" value="1"/>
</dbReference>
<dbReference type="Gene3D" id="1.25.40.10">
    <property type="entry name" value="Tetratricopeptide repeat domain"/>
    <property type="match status" value="1"/>
</dbReference>
<organism evidence="2 3">
    <name type="scientific">Rhodococcus olei</name>
    <dbReference type="NCBI Taxonomy" id="2161675"/>
    <lineage>
        <taxon>Bacteria</taxon>
        <taxon>Bacillati</taxon>
        <taxon>Actinomycetota</taxon>
        <taxon>Actinomycetes</taxon>
        <taxon>Mycobacteriales</taxon>
        <taxon>Nocardiaceae</taxon>
        <taxon>Rhodococcus</taxon>
    </lineage>
</organism>
<feature type="domain" description="HTH luxR-type" evidence="1">
    <location>
        <begin position="730"/>
        <end position="795"/>
    </location>
</feature>
<dbReference type="PANTHER" id="PTHR47691">
    <property type="entry name" value="REGULATOR-RELATED"/>
    <property type="match status" value="1"/>
</dbReference>
<reference evidence="3" key="1">
    <citation type="journal article" date="2019" name="Int. J. Syst. Evol. Microbiol.">
        <title>The Global Catalogue of Microorganisms (GCM) 10K type strain sequencing project: providing services to taxonomists for standard genome sequencing and annotation.</title>
        <authorList>
            <consortium name="The Broad Institute Genomics Platform"/>
            <consortium name="The Broad Institute Genome Sequencing Center for Infectious Disease"/>
            <person name="Wu L."/>
            <person name="Ma J."/>
        </authorList>
    </citation>
    <scope>NUCLEOTIDE SEQUENCE [LARGE SCALE GENOMIC DNA]</scope>
    <source>
        <strain evidence="3">JCM 32206</strain>
    </source>
</reference>
<accession>A0ABP8NVG8</accession>
<dbReference type="PANTHER" id="PTHR47691:SF3">
    <property type="entry name" value="HTH-TYPE TRANSCRIPTIONAL REGULATOR RV0890C-RELATED"/>
    <property type="match status" value="1"/>
</dbReference>
<evidence type="ECO:0000313" key="3">
    <source>
        <dbReference type="Proteomes" id="UP001501183"/>
    </source>
</evidence>
<dbReference type="InterPro" id="IPR036388">
    <property type="entry name" value="WH-like_DNA-bd_sf"/>
</dbReference>
<dbReference type="SUPFAM" id="SSF48452">
    <property type="entry name" value="TPR-like"/>
    <property type="match status" value="1"/>
</dbReference>
<dbReference type="EMBL" id="BAABFB010000010">
    <property type="protein sequence ID" value="GAA4471822.1"/>
    <property type="molecule type" value="Genomic_DNA"/>
</dbReference>
<dbReference type="InterPro" id="IPR049945">
    <property type="entry name" value="AAA_22"/>
</dbReference>
<dbReference type="PRINTS" id="PR00038">
    <property type="entry name" value="HTHLUXR"/>
</dbReference>
<name>A0ABP8NVG8_9NOCA</name>
<dbReference type="CDD" id="cd06170">
    <property type="entry name" value="LuxR_C_like"/>
    <property type="match status" value="1"/>
</dbReference>
<dbReference type="InterPro" id="IPR027417">
    <property type="entry name" value="P-loop_NTPase"/>
</dbReference>
<evidence type="ECO:0000259" key="1">
    <source>
        <dbReference type="PROSITE" id="PS50043"/>
    </source>
</evidence>
<keyword evidence="3" id="KW-1185">Reference proteome</keyword>
<dbReference type="Pfam" id="PF00196">
    <property type="entry name" value="GerE"/>
    <property type="match status" value="1"/>
</dbReference>
<dbReference type="PROSITE" id="PS50043">
    <property type="entry name" value="HTH_LUXR_2"/>
    <property type="match status" value="1"/>
</dbReference>
<dbReference type="InterPro" id="IPR000792">
    <property type="entry name" value="Tscrpt_reg_LuxR_C"/>
</dbReference>
<dbReference type="Proteomes" id="UP001501183">
    <property type="component" value="Unassembled WGS sequence"/>
</dbReference>
<dbReference type="Gene3D" id="3.40.50.300">
    <property type="entry name" value="P-loop containing nucleotide triphosphate hydrolases"/>
    <property type="match status" value="1"/>
</dbReference>
<evidence type="ECO:0000313" key="2">
    <source>
        <dbReference type="EMBL" id="GAA4471822.1"/>
    </source>
</evidence>